<name>A0ACC8XH63_9FIRM</name>
<evidence type="ECO:0000313" key="1">
    <source>
        <dbReference type="EMBL" id="ONI42890.1"/>
    </source>
</evidence>
<sequence>MIGLMKYIRRQKVTFDILDGFLTTLLKEDMTVLKIVKTKDSKDTPCTNKVNLLVKDSSDRKILIEVKQNYEGDYLKDKTITTDIIENAEKKGKQEGIQEGKVEAAKAMLSDGRSIDKVILYTGLPKKTVENLKCCV</sequence>
<protein>
    <submittedName>
        <fullName evidence="1">Uncharacterized protein</fullName>
    </submittedName>
</protein>
<accession>A0ACC8XH63</accession>
<comment type="caution">
    <text evidence="1">The sequence shown here is derived from an EMBL/GenBank/DDBJ whole genome shotgun (WGS) entry which is preliminary data.</text>
</comment>
<dbReference type="EMBL" id="LJDB01000004">
    <property type="protein sequence ID" value="ONI42890.1"/>
    <property type="molecule type" value="Genomic_DNA"/>
</dbReference>
<evidence type="ECO:0000313" key="2">
    <source>
        <dbReference type="Proteomes" id="UP000188605"/>
    </source>
</evidence>
<organism evidence="1 2">
    <name type="scientific">Candidatus Epulonipiscium fishelsonii</name>
    <dbReference type="NCBI Taxonomy" id="77094"/>
    <lineage>
        <taxon>Bacteria</taxon>
        <taxon>Bacillati</taxon>
        <taxon>Bacillota</taxon>
        <taxon>Clostridia</taxon>
        <taxon>Lachnospirales</taxon>
        <taxon>Lachnospiraceae</taxon>
        <taxon>Candidatus Epulonipiscium</taxon>
    </lineage>
</organism>
<reference evidence="1" key="1">
    <citation type="submission" date="2016-08" db="EMBL/GenBank/DDBJ databases">
        <authorList>
            <person name="Ngugi D.K."/>
            <person name="Miyake S."/>
            <person name="Stingl U."/>
        </authorList>
    </citation>
    <scope>NUCLEOTIDE SEQUENCE</scope>
    <source>
        <strain evidence="1">SCG-B11WGA-EpuloA1</strain>
    </source>
</reference>
<gene>
    <name evidence="1" type="ORF">AN396_12935</name>
</gene>
<keyword evidence="2" id="KW-1185">Reference proteome</keyword>
<dbReference type="Proteomes" id="UP000188605">
    <property type="component" value="Unassembled WGS sequence"/>
</dbReference>
<proteinExistence type="predicted"/>